<evidence type="ECO:0000313" key="2">
    <source>
        <dbReference type="EMBL" id="BBH18526.1"/>
    </source>
</evidence>
<dbReference type="RefSeq" id="WP_125569819.1">
    <property type="nucleotide sequence ID" value="NZ_AP019307.1"/>
</dbReference>
<dbReference type="OrthoDB" id="9798122at2"/>
<keyword evidence="3" id="KW-1185">Reference proteome</keyword>
<organism evidence="2 3">
    <name type="scientific">Nocardioides baekrokdamisoli</name>
    <dbReference type="NCBI Taxonomy" id="1804624"/>
    <lineage>
        <taxon>Bacteria</taxon>
        <taxon>Bacillati</taxon>
        <taxon>Actinomycetota</taxon>
        <taxon>Actinomycetes</taxon>
        <taxon>Propionibacteriales</taxon>
        <taxon>Nocardioidaceae</taxon>
        <taxon>Nocardioides</taxon>
    </lineage>
</organism>
<sequence length="432" mass="44868">MRKVLIALIAVIAAMASLLAPAQAVSPTDPFYRYTGTKPLSQYAPGAVLRTRTVNYSIQGLALPLKAIQILFRTTNALGAAAVGVTTVVRPLGASGPIKQVVSYQSFYDSLNPADEPSVAIAGGSGAGEGIANVETLLFAPLLLSGKAINIPDTEGQSADFAAGPEYGRVTLDSIRAISRTSATQIPNTAKVALIGYSGGAIGSEWAAEQAKTYAPDVAPRIVGTAVGGVLVDPAHNLTYVGGSLVWSGVIPMAIIGISRSYHINLTQYLNAYGRTVVAALQKAAIADALGHYPGLTWQKMALPAYQNPYRIPAFVNTINKLIMSTGGTPSAPLFIGQGNGGYQEGTLPSAKYGAGDGVMIAGDVRTLARTYCARGIRTQYVEYPLSHIGSTALWLPQAYGWILDRFAGKTAPSSCGKIAAGNSIAKAVLAP</sequence>
<dbReference type="AlphaFoldDB" id="A0A3G9IJQ9"/>
<evidence type="ECO:0000313" key="3">
    <source>
        <dbReference type="Proteomes" id="UP000271573"/>
    </source>
</evidence>
<dbReference type="SUPFAM" id="SSF53474">
    <property type="entry name" value="alpha/beta-Hydrolases"/>
    <property type="match status" value="1"/>
</dbReference>
<dbReference type="Gene3D" id="1.10.260.130">
    <property type="match status" value="1"/>
</dbReference>
<dbReference type="Proteomes" id="UP000271573">
    <property type="component" value="Chromosome"/>
</dbReference>
<dbReference type="GO" id="GO:0016042">
    <property type="term" value="P:lipid catabolic process"/>
    <property type="evidence" value="ECO:0007669"/>
    <property type="project" value="InterPro"/>
</dbReference>
<dbReference type="InterPro" id="IPR005152">
    <property type="entry name" value="Lipase_secreted"/>
</dbReference>
<gene>
    <name evidence="2" type="ORF">Back2_28130</name>
</gene>
<keyword evidence="1" id="KW-0732">Signal</keyword>
<dbReference type="Gene3D" id="3.40.50.1820">
    <property type="entry name" value="alpha/beta hydrolase"/>
    <property type="match status" value="1"/>
</dbReference>
<evidence type="ECO:0000256" key="1">
    <source>
        <dbReference type="SAM" id="SignalP"/>
    </source>
</evidence>
<dbReference type="Pfam" id="PF03583">
    <property type="entry name" value="LIP"/>
    <property type="match status" value="1"/>
</dbReference>
<name>A0A3G9IJQ9_9ACTN</name>
<accession>A0A3G9IJQ9</accession>
<reference evidence="2 3" key="1">
    <citation type="submission" date="2018-11" db="EMBL/GenBank/DDBJ databases">
        <title>Complete genome sequence of Nocardioides baekrokdamisoli strain KCTC 39748.</title>
        <authorList>
            <person name="Kang S.W."/>
            <person name="Lee K.C."/>
            <person name="Kim K.K."/>
            <person name="Kim J.S."/>
            <person name="Kim D.S."/>
            <person name="Ko S.H."/>
            <person name="Yang S.H."/>
            <person name="Shin Y.K."/>
            <person name="Lee J.S."/>
        </authorList>
    </citation>
    <scope>NUCLEOTIDE SEQUENCE [LARGE SCALE GENOMIC DNA]</scope>
    <source>
        <strain evidence="2 3">KCTC 39748</strain>
    </source>
</reference>
<feature type="chain" id="PRO_5039516043" evidence="1">
    <location>
        <begin position="23"/>
        <end position="432"/>
    </location>
</feature>
<dbReference type="EMBL" id="AP019307">
    <property type="protein sequence ID" value="BBH18526.1"/>
    <property type="molecule type" value="Genomic_DNA"/>
</dbReference>
<proteinExistence type="predicted"/>
<feature type="signal peptide" evidence="1">
    <location>
        <begin position="1"/>
        <end position="22"/>
    </location>
</feature>
<protein>
    <submittedName>
        <fullName evidence="2">Putative inactive lipase</fullName>
    </submittedName>
</protein>
<dbReference type="KEGG" id="nbe:Back2_28130"/>
<dbReference type="InterPro" id="IPR029058">
    <property type="entry name" value="AB_hydrolase_fold"/>
</dbReference>
<dbReference type="PANTHER" id="PTHR34853:SF1">
    <property type="entry name" value="LIPASE 5"/>
    <property type="match status" value="1"/>
</dbReference>
<dbReference type="PANTHER" id="PTHR34853">
    <property type="match status" value="1"/>
</dbReference>
<dbReference type="GO" id="GO:0004806">
    <property type="term" value="F:triacylglycerol lipase activity"/>
    <property type="evidence" value="ECO:0007669"/>
    <property type="project" value="InterPro"/>
</dbReference>